<reference key="2">
    <citation type="submission" date="2011-08" db="EMBL/GenBank/DDBJ databases">
        <title>Genome sequence of Naumovozyma castellii.</title>
        <authorList>
            <person name="Gordon J.L."/>
            <person name="Armisen D."/>
            <person name="Proux-Wera E."/>
            <person name="OhEigeartaigh S.S."/>
            <person name="Byrne K.P."/>
            <person name="Wolfe K.H."/>
        </authorList>
    </citation>
    <scope>NUCLEOTIDE SEQUENCE</scope>
    <source>
        <strain>Type strain:CBS 4309</strain>
    </source>
</reference>
<evidence type="ECO:0000313" key="12">
    <source>
        <dbReference type="EMBL" id="CCC71953.1"/>
    </source>
</evidence>
<dbReference type="GO" id="GO:0008104">
    <property type="term" value="P:intracellular protein localization"/>
    <property type="evidence" value="ECO:0007669"/>
    <property type="project" value="EnsemblFungi"/>
</dbReference>
<feature type="compositionally biased region" description="Polar residues" evidence="10">
    <location>
        <begin position="129"/>
        <end position="146"/>
    </location>
</feature>
<protein>
    <recommendedName>
        <fullName evidence="1">non-specific serine/threonine protein kinase</fullName>
        <ecNumber evidence="1">2.7.11.1</ecNumber>
    </recommendedName>
</protein>
<evidence type="ECO:0000256" key="2">
    <source>
        <dbReference type="ARBA" id="ARBA00022527"/>
    </source>
</evidence>
<evidence type="ECO:0000256" key="6">
    <source>
        <dbReference type="ARBA" id="ARBA00022840"/>
    </source>
</evidence>
<dbReference type="SMART" id="SM00220">
    <property type="entry name" value="S_TKc"/>
    <property type="match status" value="1"/>
</dbReference>
<dbReference type="Pfam" id="PF00069">
    <property type="entry name" value="Pkinase"/>
    <property type="match status" value="1"/>
</dbReference>
<comment type="similarity">
    <text evidence="7">Belongs to the protein kinase superfamily. CAMK Ser/Thr protein kinase family. NPR/HAL subfamily. HAL5 sub-subfamily.</text>
</comment>
<evidence type="ECO:0000256" key="9">
    <source>
        <dbReference type="ARBA" id="ARBA00048679"/>
    </source>
</evidence>
<feature type="region of interest" description="Disordered" evidence="10">
    <location>
        <begin position="1"/>
        <end position="63"/>
    </location>
</feature>
<dbReference type="GO" id="GO:0030003">
    <property type="term" value="P:intracellular monoatomic cation homeostasis"/>
    <property type="evidence" value="ECO:0007669"/>
    <property type="project" value="EnsemblFungi"/>
</dbReference>
<evidence type="ECO:0000313" key="13">
    <source>
        <dbReference type="Proteomes" id="UP000001640"/>
    </source>
</evidence>
<dbReference type="SUPFAM" id="SSF56112">
    <property type="entry name" value="Protein kinase-like (PK-like)"/>
    <property type="match status" value="1"/>
</dbReference>
<accession>G0VKB9</accession>
<dbReference type="eggNOG" id="KOG0590">
    <property type="taxonomic scope" value="Eukaryota"/>
</dbReference>
<sequence length="801" mass="89872">MHTSERPSRHSSVKRSRSLSESFKGLFKSSNNSTSNHLHSSEKPVRPPLPSVPSGEEVQTRRNTTTSMFNQQYRDDGRHLSNNAFQSKNPTSTLHVNTTMHQNGVSPLQSPLLSVAKPHHLPNIAKLSLSPSSGSDVISQDSYASESNDEGITLINKKETPNYSPSTDTKLVEEVNISSIDAMLETNGKGTNNNNNTSEPERTLRRPHRNSIGGDKIRRSRHGSLSRRSQSLKKSMSSNSCTSSLNNSNASFASSSNTNIKPIYSKGRKHAESVSASNLTKYMEMESKCIINVDNFKVFSNGYHQHNLKKMAIISNEERRALSPTVSNASVTIGSDGEIESDAMLQKQKSGFSLSGLFKSSHGKENANNSAVEENNKLENALSLIPTQRLSLYKRLNQMNEQGHSNVDGEEYDYQYSNDGELNNGETSFEESDDIKNSIPKVVNPNAAVSSEELKLINTLSEKIHHGLRGKLTKVNADVKLPCFLEQYGKSIGTIGHGAYGVVKVCARPLNPNIDETPLQTFSNGQKLFFAVKELKLKNATQTEKFSTRITSEFIIGHSLSRSHKKGDRVSPNILKIIDLLENNDTFFEVMEFCPSGDLYSLLTRKSKNGTALHPLEADCFMKQLLHGVKYMHDHGVAHCDLKPENILFHPDGLLKICDFGTSCVFQTAWEKHVHFQSGAMGSEPYVAPEEFISGKEYDPRLVDCWSCGVVYCTMVMGHYLWKIALKDKDSLYKSFVQEMTDEKEFYIFEELRHVNSDLTRLRKIVLYKIFQWNPEKRITVDQLLQSSWMKKTRCCVVYKK</sequence>
<dbReference type="PANTHER" id="PTHR24343">
    <property type="entry name" value="SERINE/THREONINE KINASE"/>
    <property type="match status" value="1"/>
</dbReference>
<dbReference type="Proteomes" id="UP000001640">
    <property type="component" value="Chromosome 9"/>
</dbReference>
<dbReference type="PROSITE" id="PS00108">
    <property type="entry name" value="PROTEIN_KINASE_ST"/>
    <property type="match status" value="1"/>
</dbReference>
<evidence type="ECO:0000256" key="3">
    <source>
        <dbReference type="ARBA" id="ARBA00022679"/>
    </source>
</evidence>
<dbReference type="HOGENOM" id="CLU_016904_0_0_1"/>
<feature type="domain" description="Protein kinase" evidence="11">
    <location>
        <begin position="489"/>
        <end position="790"/>
    </location>
</feature>
<dbReference type="GO" id="GO:0005524">
    <property type="term" value="F:ATP binding"/>
    <property type="evidence" value="ECO:0007669"/>
    <property type="project" value="UniProtKB-KW"/>
</dbReference>
<proteinExistence type="inferred from homology"/>
<dbReference type="EC" id="2.7.11.1" evidence="1"/>
<dbReference type="GeneID" id="96905640"/>
<gene>
    <name evidence="12" type="primary">NCAS0I02850</name>
    <name evidence="12" type="ordered locus">NCAS_0I02850</name>
</gene>
<evidence type="ECO:0000256" key="10">
    <source>
        <dbReference type="SAM" id="MobiDB-lite"/>
    </source>
</evidence>
<dbReference type="InParanoid" id="G0VKB9"/>
<comment type="catalytic activity">
    <reaction evidence="9">
        <text>L-seryl-[protein] + ATP = O-phospho-L-seryl-[protein] + ADP + H(+)</text>
        <dbReference type="Rhea" id="RHEA:17989"/>
        <dbReference type="Rhea" id="RHEA-COMP:9863"/>
        <dbReference type="Rhea" id="RHEA-COMP:11604"/>
        <dbReference type="ChEBI" id="CHEBI:15378"/>
        <dbReference type="ChEBI" id="CHEBI:29999"/>
        <dbReference type="ChEBI" id="CHEBI:30616"/>
        <dbReference type="ChEBI" id="CHEBI:83421"/>
        <dbReference type="ChEBI" id="CHEBI:456216"/>
        <dbReference type="EC" id="2.7.11.1"/>
    </reaction>
</comment>
<feature type="compositionally biased region" description="Low complexity" evidence="10">
    <location>
        <begin position="186"/>
        <end position="197"/>
    </location>
</feature>
<dbReference type="OrthoDB" id="6513151at2759"/>
<dbReference type="OMA" id="EFYVFEE"/>
<keyword evidence="4" id="KW-0547">Nucleotide-binding</keyword>
<organism evidence="12 13">
    <name type="scientific">Naumovozyma castellii</name>
    <name type="common">Yeast</name>
    <name type="synonym">Saccharomyces castellii</name>
    <dbReference type="NCBI Taxonomy" id="27288"/>
    <lineage>
        <taxon>Eukaryota</taxon>
        <taxon>Fungi</taxon>
        <taxon>Dikarya</taxon>
        <taxon>Ascomycota</taxon>
        <taxon>Saccharomycotina</taxon>
        <taxon>Saccharomycetes</taxon>
        <taxon>Saccharomycetales</taxon>
        <taxon>Saccharomycetaceae</taxon>
        <taxon>Naumovozyma</taxon>
    </lineage>
</organism>
<dbReference type="GO" id="GO:0004674">
    <property type="term" value="F:protein serine/threonine kinase activity"/>
    <property type="evidence" value="ECO:0007669"/>
    <property type="project" value="UniProtKB-KW"/>
</dbReference>
<comment type="catalytic activity">
    <reaction evidence="8">
        <text>L-threonyl-[protein] + ATP = O-phospho-L-threonyl-[protein] + ADP + H(+)</text>
        <dbReference type="Rhea" id="RHEA:46608"/>
        <dbReference type="Rhea" id="RHEA-COMP:11060"/>
        <dbReference type="Rhea" id="RHEA-COMP:11605"/>
        <dbReference type="ChEBI" id="CHEBI:15378"/>
        <dbReference type="ChEBI" id="CHEBI:30013"/>
        <dbReference type="ChEBI" id="CHEBI:30616"/>
        <dbReference type="ChEBI" id="CHEBI:61977"/>
        <dbReference type="ChEBI" id="CHEBI:456216"/>
        <dbReference type="EC" id="2.7.11.1"/>
    </reaction>
</comment>
<feature type="compositionally biased region" description="Low complexity" evidence="10">
    <location>
        <begin position="226"/>
        <end position="259"/>
    </location>
</feature>
<dbReference type="PROSITE" id="PS50011">
    <property type="entry name" value="PROTEIN_KINASE_DOM"/>
    <property type="match status" value="1"/>
</dbReference>
<dbReference type="GO" id="GO:0005829">
    <property type="term" value="C:cytosol"/>
    <property type="evidence" value="ECO:0007669"/>
    <property type="project" value="TreeGrafter"/>
</dbReference>
<keyword evidence="2" id="KW-0723">Serine/threonine-protein kinase</keyword>
<dbReference type="Gene3D" id="1.10.510.10">
    <property type="entry name" value="Transferase(Phosphotransferase) domain 1"/>
    <property type="match status" value="1"/>
</dbReference>
<dbReference type="InterPro" id="IPR008271">
    <property type="entry name" value="Ser/Thr_kinase_AS"/>
</dbReference>
<evidence type="ECO:0000256" key="8">
    <source>
        <dbReference type="ARBA" id="ARBA00047899"/>
    </source>
</evidence>
<evidence type="ECO:0000259" key="11">
    <source>
        <dbReference type="PROSITE" id="PS50011"/>
    </source>
</evidence>
<keyword evidence="13" id="KW-1185">Reference proteome</keyword>
<keyword evidence="5" id="KW-0418">Kinase</keyword>
<name>G0VKB9_NAUCA</name>
<evidence type="ECO:0000256" key="5">
    <source>
        <dbReference type="ARBA" id="ARBA00022777"/>
    </source>
</evidence>
<dbReference type="GO" id="GO:0045807">
    <property type="term" value="P:positive regulation of endocytosis"/>
    <property type="evidence" value="ECO:0007669"/>
    <property type="project" value="EnsemblFungi"/>
</dbReference>
<evidence type="ECO:0000256" key="7">
    <source>
        <dbReference type="ARBA" id="ARBA00038505"/>
    </source>
</evidence>
<feature type="region of interest" description="Disordered" evidence="10">
    <location>
        <begin position="184"/>
        <end position="259"/>
    </location>
</feature>
<dbReference type="PANTHER" id="PTHR24343:SF43">
    <property type="entry name" value="SERINE_THREONINE-PROTEIN KINASE HAL5-RELATED"/>
    <property type="match status" value="1"/>
</dbReference>
<dbReference type="GO" id="GO:0005886">
    <property type="term" value="C:plasma membrane"/>
    <property type="evidence" value="ECO:0007669"/>
    <property type="project" value="EnsemblFungi"/>
</dbReference>
<dbReference type="AlphaFoldDB" id="G0VKB9"/>
<dbReference type="RefSeq" id="XP_003678295.1">
    <property type="nucleotide sequence ID" value="XM_003678247.1"/>
</dbReference>
<evidence type="ECO:0000256" key="4">
    <source>
        <dbReference type="ARBA" id="ARBA00022741"/>
    </source>
</evidence>
<dbReference type="InterPro" id="IPR000719">
    <property type="entry name" value="Prot_kinase_dom"/>
</dbReference>
<reference evidence="12 13" key="1">
    <citation type="journal article" date="2011" name="Proc. Natl. Acad. Sci. U.S.A.">
        <title>Evolutionary erosion of yeast sex chromosomes by mating-type switching accidents.</title>
        <authorList>
            <person name="Gordon J.L."/>
            <person name="Armisen D."/>
            <person name="Proux-Wera E."/>
            <person name="Oheigeartaigh S.S."/>
            <person name="Byrne K.P."/>
            <person name="Wolfe K.H."/>
        </authorList>
    </citation>
    <scope>NUCLEOTIDE SEQUENCE [LARGE SCALE GENOMIC DNA]</scope>
    <source>
        <strain evidence="13">ATCC 76901 / BCRC 22586 / CBS 4309 / NBRC 1992 / NRRL Y-12630</strain>
    </source>
</reference>
<dbReference type="KEGG" id="ncs:NCAS_0I02850"/>
<dbReference type="EMBL" id="HE576760">
    <property type="protein sequence ID" value="CCC71953.1"/>
    <property type="molecule type" value="Genomic_DNA"/>
</dbReference>
<keyword evidence="3" id="KW-0808">Transferase</keyword>
<feature type="region of interest" description="Disordered" evidence="10">
    <location>
        <begin position="126"/>
        <end position="150"/>
    </location>
</feature>
<evidence type="ECO:0000256" key="1">
    <source>
        <dbReference type="ARBA" id="ARBA00012513"/>
    </source>
</evidence>
<feature type="compositionally biased region" description="Low complexity" evidence="10">
    <location>
        <begin position="29"/>
        <end position="38"/>
    </location>
</feature>
<dbReference type="InterPro" id="IPR011009">
    <property type="entry name" value="Kinase-like_dom_sf"/>
</dbReference>
<dbReference type="STRING" id="1064592.G0VKB9"/>
<keyword evidence="6" id="KW-0067">ATP-binding</keyword>
<dbReference type="FunCoup" id="G0VKB9">
    <property type="interactions" value="224"/>
</dbReference>